<name>A0A915MJ51_MELJA</name>
<proteinExistence type="predicted"/>
<keyword evidence="1" id="KW-1185">Reference proteome</keyword>
<dbReference type="Proteomes" id="UP000887561">
    <property type="component" value="Unplaced"/>
</dbReference>
<dbReference type="WBParaSite" id="scaffold43206_cov683.g24107">
    <property type="protein sequence ID" value="scaffold43206_cov683.g24107"/>
    <property type="gene ID" value="scaffold43206_cov683.g24107"/>
</dbReference>
<reference evidence="2" key="1">
    <citation type="submission" date="2022-11" db="UniProtKB">
        <authorList>
            <consortium name="WormBaseParasite"/>
        </authorList>
    </citation>
    <scope>IDENTIFICATION</scope>
</reference>
<evidence type="ECO:0000313" key="1">
    <source>
        <dbReference type="Proteomes" id="UP000887561"/>
    </source>
</evidence>
<accession>A0A915MJ51</accession>
<dbReference type="Gene3D" id="2.60.120.260">
    <property type="entry name" value="Galactose-binding domain-like"/>
    <property type="match status" value="1"/>
</dbReference>
<sequence>MEKVRNLLKRELRIFEADHTGMPDYALESSGGSVLSTRCTVQYNE</sequence>
<protein>
    <submittedName>
        <fullName evidence="2">Uncharacterized protein</fullName>
    </submittedName>
</protein>
<evidence type="ECO:0000313" key="2">
    <source>
        <dbReference type="WBParaSite" id="scaffold43206_cov683.g24107"/>
    </source>
</evidence>
<organism evidence="1 2">
    <name type="scientific">Meloidogyne javanica</name>
    <name type="common">Root-knot nematode worm</name>
    <dbReference type="NCBI Taxonomy" id="6303"/>
    <lineage>
        <taxon>Eukaryota</taxon>
        <taxon>Metazoa</taxon>
        <taxon>Ecdysozoa</taxon>
        <taxon>Nematoda</taxon>
        <taxon>Chromadorea</taxon>
        <taxon>Rhabditida</taxon>
        <taxon>Tylenchina</taxon>
        <taxon>Tylenchomorpha</taxon>
        <taxon>Tylenchoidea</taxon>
        <taxon>Meloidogynidae</taxon>
        <taxon>Meloidogyninae</taxon>
        <taxon>Meloidogyne</taxon>
        <taxon>Meloidogyne incognita group</taxon>
    </lineage>
</organism>
<dbReference type="AlphaFoldDB" id="A0A915MJ51"/>